<feature type="region of interest" description="Disordered" evidence="2">
    <location>
        <begin position="278"/>
        <end position="322"/>
    </location>
</feature>
<gene>
    <name evidence="3" type="ORF">JR316_005938</name>
</gene>
<reference evidence="3" key="1">
    <citation type="submission" date="2021-02" db="EMBL/GenBank/DDBJ databases">
        <title>Psilocybe cubensis genome.</title>
        <authorList>
            <person name="Mckernan K.J."/>
            <person name="Crawford S."/>
            <person name="Trippe A."/>
            <person name="Kane L.T."/>
            <person name="Mclaughlin S."/>
        </authorList>
    </citation>
    <scope>NUCLEOTIDE SEQUENCE [LARGE SCALE GENOMIC DNA]</scope>
    <source>
        <strain evidence="3">MGC-MH-2018</strain>
    </source>
</reference>
<dbReference type="AlphaFoldDB" id="A0A8H8CK16"/>
<feature type="region of interest" description="Disordered" evidence="2">
    <location>
        <begin position="158"/>
        <end position="181"/>
    </location>
</feature>
<feature type="compositionally biased region" description="Polar residues" evidence="2">
    <location>
        <begin position="237"/>
        <end position="265"/>
    </location>
</feature>
<dbReference type="OrthoDB" id="3263403at2759"/>
<feature type="compositionally biased region" description="Polar residues" evidence="2">
    <location>
        <begin position="298"/>
        <end position="318"/>
    </location>
</feature>
<comment type="caution">
    <text evidence="3">The sequence shown here is derived from an EMBL/GenBank/DDBJ whole genome shotgun (WGS) entry which is preliminary data.</text>
</comment>
<evidence type="ECO:0000313" key="3">
    <source>
        <dbReference type="EMBL" id="KAG5169382.1"/>
    </source>
</evidence>
<feature type="compositionally biased region" description="Polar residues" evidence="2">
    <location>
        <begin position="411"/>
        <end position="451"/>
    </location>
</feature>
<proteinExistence type="predicted"/>
<sequence>MPMKIKELEIQNKAWRDENLKLFEDNQRLVNTVKSLNATISMTKLPESAQFQRISDLESEVRRLQAENERIRLLVEVPDTLQTEYAKLVESQRMMRNSYMSIREENRRLSEQLQGFIQHGQPPQPALQHDSGRHQTIPTSYNIQHSIAPLAHIQNQHAMPSQGQYPFSSSLGSAPLPQYNTHTEQRNPLMQTQAAVFQNRQQSRSNPSSRRSSLNLVSPAMYPYQQIHVQGSDPAIQRQQQPYAQPNSSSNSITPSGTHVQQNTRRSSLPITYHNWGPNPCVHDERRSPSAVPYASEEQLSNSATTVSSIQSSRGTATPPTPIKVSHNLAQQSQFAALVSTPSAPPAPLTEETVQPVASTIAPQDTHISQPDMSLNQPVHSMVITSQALPSTVTPNQQVFSNHNIQEEKTTSSQNLQQDLNTSSSSVEQVDLSTSSAPINPNSSIDQSTSEVADPPSEIQNQAFVMQVDASSGVDEEEVEQESDVGPDGLRLLQICLEDLFGEPDENGRVNCKLCLHRYQRNIQSNAPPTFINATDEELVAHAVAEHKRAWDHIRQPEVEGQE</sequence>
<evidence type="ECO:0000256" key="2">
    <source>
        <dbReference type="SAM" id="MobiDB-lite"/>
    </source>
</evidence>
<evidence type="ECO:0000256" key="1">
    <source>
        <dbReference type="SAM" id="Coils"/>
    </source>
</evidence>
<keyword evidence="1" id="KW-0175">Coiled coil</keyword>
<feature type="region of interest" description="Disordered" evidence="2">
    <location>
        <begin position="234"/>
        <end position="265"/>
    </location>
</feature>
<feature type="coiled-coil region" evidence="1">
    <location>
        <begin position="5"/>
        <end position="74"/>
    </location>
</feature>
<name>A0A8H8CK16_PSICU</name>
<organism evidence="3">
    <name type="scientific">Psilocybe cubensis</name>
    <name type="common">Psychedelic mushroom</name>
    <name type="synonym">Stropharia cubensis</name>
    <dbReference type="NCBI Taxonomy" id="181762"/>
    <lineage>
        <taxon>Eukaryota</taxon>
        <taxon>Fungi</taxon>
        <taxon>Dikarya</taxon>
        <taxon>Basidiomycota</taxon>
        <taxon>Agaricomycotina</taxon>
        <taxon>Agaricomycetes</taxon>
        <taxon>Agaricomycetidae</taxon>
        <taxon>Agaricales</taxon>
        <taxon>Agaricineae</taxon>
        <taxon>Strophariaceae</taxon>
        <taxon>Psilocybe</taxon>
    </lineage>
</organism>
<protein>
    <submittedName>
        <fullName evidence="3">Uncharacterized protein</fullName>
    </submittedName>
</protein>
<feature type="region of interest" description="Disordered" evidence="2">
    <location>
        <begin position="408"/>
        <end position="455"/>
    </location>
</feature>
<accession>A0A8H8CK16</accession>
<dbReference type="EMBL" id="JAFIQS010000005">
    <property type="protein sequence ID" value="KAG5169382.1"/>
    <property type="molecule type" value="Genomic_DNA"/>
</dbReference>